<proteinExistence type="predicted"/>
<feature type="transmembrane region" description="Helical" evidence="5">
    <location>
        <begin position="39"/>
        <end position="58"/>
    </location>
</feature>
<evidence type="ECO:0000256" key="3">
    <source>
        <dbReference type="ARBA" id="ARBA00022989"/>
    </source>
</evidence>
<gene>
    <name evidence="7" type="ORF">BCR25_07055</name>
</gene>
<keyword evidence="3 5" id="KW-1133">Transmembrane helix</keyword>
<dbReference type="InterPro" id="IPR010432">
    <property type="entry name" value="RDD"/>
</dbReference>
<comment type="caution">
    <text evidence="7">The sequence shown here is derived from an EMBL/GenBank/DDBJ whole genome shotgun (WGS) entry which is preliminary data.</text>
</comment>
<evidence type="ECO:0000259" key="6">
    <source>
        <dbReference type="Pfam" id="PF06271"/>
    </source>
</evidence>
<evidence type="ECO:0000313" key="7">
    <source>
        <dbReference type="EMBL" id="OEG12295.1"/>
    </source>
</evidence>
<keyword evidence="2 5" id="KW-0812">Transmembrane</keyword>
<evidence type="ECO:0000256" key="4">
    <source>
        <dbReference type="ARBA" id="ARBA00023136"/>
    </source>
</evidence>
<evidence type="ECO:0000313" key="8">
    <source>
        <dbReference type="Proteomes" id="UP000095094"/>
    </source>
</evidence>
<dbReference type="Pfam" id="PF06271">
    <property type="entry name" value="RDD"/>
    <property type="match status" value="1"/>
</dbReference>
<accession>A0A1E5GI78</accession>
<keyword evidence="4 5" id="KW-0472">Membrane</keyword>
<dbReference type="EMBL" id="MIJY01000034">
    <property type="protein sequence ID" value="OEG12295.1"/>
    <property type="molecule type" value="Genomic_DNA"/>
</dbReference>
<evidence type="ECO:0000256" key="5">
    <source>
        <dbReference type="SAM" id="Phobius"/>
    </source>
</evidence>
<dbReference type="GO" id="GO:0016020">
    <property type="term" value="C:membrane"/>
    <property type="evidence" value="ECO:0007669"/>
    <property type="project" value="UniProtKB-SubCell"/>
</dbReference>
<name>A0A1E5GI78_9ENTE</name>
<sequence length="144" mass="16326">MKSKWIVRLLAGAIDLLLLLIPGYMVMTVLKVDGLLYNLLPQLLFAVYNVISITSFNGKTIGKFFARLSVYSEEGGALHLGIREVSKLLYFLPNIGMLFLGINLFTCLFLNRTLHDWIGKSQVLLDIEKVTLEKGDSYEKRLTR</sequence>
<evidence type="ECO:0000256" key="1">
    <source>
        <dbReference type="ARBA" id="ARBA00004141"/>
    </source>
</evidence>
<protein>
    <recommendedName>
        <fullName evidence="6">RDD domain-containing protein</fullName>
    </recommendedName>
</protein>
<dbReference type="RefSeq" id="WP_069664000.1">
    <property type="nucleotide sequence ID" value="NZ_JBHUJJ010000001.1"/>
</dbReference>
<organism evidence="7 8">
    <name type="scientific">Enterococcus termitis</name>
    <dbReference type="NCBI Taxonomy" id="332950"/>
    <lineage>
        <taxon>Bacteria</taxon>
        <taxon>Bacillati</taxon>
        <taxon>Bacillota</taxon>
        <taxon>Bacilli</taxon>
        <taxon>Lactobacillales</taxon>
        <taxon>Enterococcaceae</taxon>
        <taxon>Enterococcus</taxon>
    </lineage>
</organism>
<dbReference type="AlphaFoldDB" id="A0A1E5GI78"/>
<comment type="subcellular location">
    <subcellularLocation>
        <location evidence="1">Membrane</location>
        <topology evidence="1">Multi-pass membrane protein</topology>
    </subcellularLocation>
</comment>
<dbReference type="OrthoDB" id="2242373at2"/>
<reference evidence="8" key="1">
    <citation type="submission" date="2016-09" db="EMBL/GenBank/DDBJ databases">
        <authorList>
            <person name="Gulvik C.A."/>
        </authorList>
    </citation>
    <scope>NUCLEOTIDE SEQUENCE [LARGE SCALE GENOMIC DNA]</scope>
    <source>
        <strain evidence="8">LMG 8895</strain>
    </source>
</reference>
<feature type="domain" description="RDD" evidence="6">
    <location>
        <begin position="5"/>
        <end position="119"/>
    </location>
</feature>
<dbReference type="Proteomes" id="UP000095094">
    <property type="component" value="Unassembled WGS sequence"/>
</dbReference>
<keyword evidence="8" id="KW-1185">Reference proteome</keyword>
<feature type="transmembrane region" description="Helical" evidence="5">
    <location>
        <begin position="88"/>
        <end position="111"/>
    </location>
</feature>
<feature type="transmembrane region" description="Helical" evidence="5">
    <location>
        <begin position="7"/>
        <end position="27"/>
    </location>
</feature>
<evidence type="ECO:0000256" key="2">
    <source>
        <dbReference type="ARBA" id="ARBA00022692"/>
    </source>
</evidence>